<dbReference type="Proteomes" id="UP000030640">
    <property type="component" value="Unassembled WGS sequence"/>
</dbReference>
<sequence>MSEQCVLIPGEFGVFVQVFIGCVSIGILLTKYLFEKPRRTFIKFLKDVIVIICGSVALHITNIFACIFIFRYHLLSYLYKIEMDECSIYFIQIIIDATLGLYIQYKLFSLFKFLRFRKEYLHNDSIASIYKPIDALSHYSSFVNFGNSNDEQKGKDEKNGGTLIRTKKGHSDYAYKTSNVKGGPPQGDNSDLFNSNEATDVSSPNEDGLHGSNELEVTKYKKPGTTEKGLPNVAPCKSVGKHFTPDGGATTGGVRVQGLRKTNETNEMRSMNETNGTNAHQEEVKKRELSKGHVDRDDVADTQEEQNTYEECSQCNKYKKYYNNNCEDYKNELKLLTDETPNEEIRIQLNESGDQDKENPTTYDNKNSEIYKKIEEKYMDMDLFQNIFIWVSVVLTAKIISLLVFYLLSPIFNMFVMGTIAHITDMRYKLLVVMIIVPFFFNFILYFYMDSIVKTQPTCKSVGSDKI</sequence>
<evidence type="ECO:0000313" key="3">
    <source>
        <dbReference type="EMBL" id="EUD67813.1"/>
    </source>
</evidence>
<dbReference type="VEuPathDB" id="PlasmoDB:C922_02002"/>
<dbReference type="GeneID" id="20037276"/>
<feature type="transmembrane region" description="Helical" evidence="2">
    <location>
        <begin position="387"/>
        <end position="408"/>
    </location>
</feature>
<dbReference type="Pfam" id="PF12400">
    <property type="entry name" value="STIMATE"/>
    <property type="match status" value="1"/>
</dbReference>
<keyword evidence="2" id="KW-0812">Transmembrane</keyword>
<feature type="region of interest" description="Disordered" evidence="1">
    <location>
        <begin position="270"/>
        <end position="309"/>
    </location>
</feature>
<dbReference type="EMBL" id="KI965465">
    <property type="protein sequence ID" value="EUD67813.1"/>
    <property type="molecule type" value="Genomic_DNA"/>
</dbReference>
<keyword evidence="4" id="KW-1185">Reference proteome</keyword>
<dbReference type="PANTHER" id="PTHR31735:SF1">
    <property type="entry name" value="VACUOLAR MEMBRANE PROTEIN YPL162C"/>
    <property type="match status" value="1"/>
</dbReference>
<dbReference type="AlphaFoldDB" id="W7A972"/>
<dbReference type="RefSeq" id="XP_008815823.1">
    <property type="nucleotide sequence ID" value="XM_008817601.1"/>
</dbReference>
<feature type="compositionally biased region" description="Polar residues" evidence="1">
    <location>
        <begin position="187"/>
        <end position="205"/>
    </location>
</feature>
<dbReference type="OrthoDB" id="431202at2759"/>
<accession>W7A972</accession>
<dbReference type="InterPro" id="IPR022127">
    <property type="entry name" value="STIMATE/YPL162C"/>
</dbReference>
<dbReference type="PANTHER" id="PTHR31735">
    <property type="entry name" value="VACUOLAR MEMBRANE PROTEIN YPL162C"/>
    <property type="match status" value="1"/>
</dbReference>
<feature type="compositionally biased region" description="Basic and acidic residues" evidence="1">
    <location>
        <begin position="280"/>
        <end position="299"/>
    </location>
</feature>
<feature type="transmembrane region" description="Helical" evidence="2">
    <location>
        <begin position="428"/>
        <end position="448"/>
    </location>
</feature>
<gene>
    <name evidence="3" type="ORF">C922_02002</name>
</gene>
<proteinExistence type="predicted"/>
<keyword evidence="2" id="KW-1133">Transmembrane helix</keyword>
<evidence type="ECO:0000256" key="2">
    <source>
        <dbReference type="SAM" id="Phobius"/>
    </source>
</evidence>
<evidence type="ECO:0000256" key="1">
    <source>
        <dbReference type="SAM" id="MobiDB-lite"/>
    </source>
</evidence>
<feature type="compositionally biased region" description="Polar residues" evidence="1">
    <location>
        <begin position="270"/>
        <end position="279"/>
    </location>
</feature>
<keyword evidence="2" id="KW-0472">Membrane</keyword>
<name>W7A972_9APIC</name>
<evidence type="ECO:0000313" key="4">
    <source>
        <dbReference type="Proteomes" id="UP000030640"/>
    </source>
</evidence>
<protein>
    <submittedName>
        <fullName evidence="3">Uncharacterized protein</fullName>
    </submittedName>
</protein>
<organism evidence="3 4">
    <name type="scientific">Plasmodium inui San Antonio 1</name>
    <dbReference type="NCBI Taxonomy" id="1237626"/>
    <lineage>
        <taxon>Eukaryota</taxon>
        <taxon>Sar</taxon>
        <taxon>Alveolata</taxon>
        <taxon>Apicomplexa</taxon>
        <taxon>Aconoidasida</taxon>
        <taxon>Haemosporida</taxon>
        <taxon>Plasmodiidae</taxon>
        <taxon>Plasmodium</taxon>
        <taxon>Plasmodium (Plasmodium)</taxon>
    </lineage>
</organism>
<feature type="transmembrane region" description="Helical" evidence="2">
    <location>
        <begin position="12"/>
        <end position="34"/>
    </location>
</feature>
<feature type="transmembrane region" description="Helical" evidence="2">
    <location>
        <begin position="46"/>
        <end position="70"/>
    </location>
</feature>
<feature type="region of interest" description="Disordered" evidence="1">
    <location>
        <begin position="174"/>
        <end position="254"/>
    </location>
</feature>
<dbReference type="GO" id="GO:0016020">
    <property type="term" value="C:membrane"/>
    <property type="evidence" value="ECO:0007669"/>
    <property type="project" value="TreeGrafter"/>
</dbReference>
<reference evidence="3 4" key="1">
    <citation type="submission" date="2013-02" db="EMBL/GenBank/DDBJ databases">
        <title>The Genome Sequence of Plasmodium inui San Antonio 1.</title>
        <authorList>
            <consortium name="The Broad Institute Genome Sequencing Platform"/>
            <consortium name="The Broad Institute Genome Sequencing Center for Infectious Disease"/>
            <person name="Neafsey D."/>
            <person name="Cheeseman I."/>
            <person name="Volkman S."/>
            <person name="Adams J."/>
            <person name="Walker B."/>
            <person name="Young S.K."/>
            <person name="Zeng Q."/>
            <person name="Gargeya S."/>
            <person name="Fitzgerald M."/>
            <person name="Haas B."/>
            <person name="Abouelleil A."/>
            <person name="Alvarado L."/>
            <person name="Arachchi H.M."/>
            <person name="Berlin A.M."/>
            <person name="Chapman S.B."/>
            <person name="Dewar J."/>
            <person name="Goldberg J."/>
            <person name="Griggs A."/>
            <person name="Gujja S."/>
            <person name="Hansen M."/>
            <person name="Howarth C."/>
            <person name="Imamovic A."/>
            <person name="Larimer J."/>
            <person name="McCowan C."/>
            <person name="Murphy C."/>
            <person name="Neiman D."/>
            <person name="Pearson M."/>
            <person name="Priest M."/>
            <person name="Roberts A."/>
            <person name="Saif S."/>
            <person name="Shea T."/>
            <person name="Sisk P."/>
            <person name="Sykes S."/>
            <person name="Wortman J."/>
            <person name="Nusbaum C."/>
            <person name="Birren B."/>
        </authorList>
    </citation>
    <scope>NUCLEOTIDE SEQUENCE [LARGE SCALE GENOMIC DNA]</scope>
    <source>
        <strain evidence="3 4">San Antonio 1</strain>
    </source>
</reference>